<feature type="active site" description="Nucleophile" evidence="2">
    <location>
        <position position="41"/>
    </location>
</feature>
<dbReference type="PROSITE" id="PS51635">
    <property type="entry name" value="PNPLA"/>
    <property type="match status" value="1"/>
</dbReference>
<name>A0A1Y3U804_9FIRM</name>
<dbReference type="GO" id="GO:0016787">
    <property type="term" value="F:hydrolase activity"/>
    <property type="evidence" value="ECO:0007669"/>
    <property type="project" value="UniProtKB-UniRule"/>
</dbReference>
<keyword evidence="1 2" id="KW-0443">Lipid metabolism</keyword>
<gene>
    <name evidence="4" type="ORF">B5G26_04395</name>
</gene>
<feature type="active site" description="Proton acceptor" evidence="2">
    <location>
        <position position="152"/>
    </location>
</feature>
<sequence>MISIGLTLSGGMLKGAYQAGALQCISERIPSQLFRYNSAASIGMVNAFAFFSGQSASLIPLWRESAERLQKKSPLHFLKQSFWDSILENVSSLSPEGLPNLYVPLLNTSTHRIQYINFAKVHPAQFTLYLQAGISLPPFHPPVKIQNHYFYDGALLDNIPVFPLEKKPLDYIFCFYFDQADYSFGKPELNQKIIRFNFWDDTIVKASLFATPREITQMIESGYHQTACRLDIILKNGLEDKEYIHYIAKQKPIFPSKKYFIGCDRIVNACSRLARKISERSECDTE</sequence>
<evidence type="ECO:0000256" key="1">
    <source>
        <dbReference type="ARBA" id="ARBA00023098"/>
    </source>
</evidence>
<protein>
    <recommendedName>
        <fullName evidence="3">PNPLA domain-containing protein</fullName>
    </recommendedName>
</protein>
<keyword evidence="2" id="KW-0442">Lipid degradation</keyword>
<feature type="domain" description="PNPLA" evidence="3">
    <location>
        <begin position="6"/>
        <end position="165"/>
    </location>
</feature>
<accession>A0A1Y3U804</accession>
<feature type="short sequence motif" description="DGA/G" evidence="2">
    <location>
        <begin position="152"/>
        <end position="154"/>
    </location>
</feature>
<organism evidence="4 5">
    <name type="scientific">Anaerotignum lactatifermentans</name>
    <dbReference type="NCBI Taxonomy" id="160404"/>
    <lineage>
        <taxon>Bacteria</taxon>
        <taxon>Bacillati</taxon>
        <taxon>Bacillota</taxon>
        <taxon>Clostridia</taxon>
        <taxon>Lachnospirales</taxon>
        <taxon>Anaerotignaceae</taxon>
        <taxon>Anaerotignum</taxon>
    </lineage>
</organism>
<dbReference type="EMBL" id="NFHM01000004">
    <property type="protein sequence ID" value="OUN44884.1"/>
    <property type="molecule type" value="Genomic_DNA"/>
</dbReference>
<dbReference type="Pfam" id="PF01734">
    <property type="entry name" value="Patatin"/>
    <property type="match status" value="1"/>
</dbReference>
<proteinExistence type="predicted"/>
<dbReference type="InterPro" id="IPR016035">
    <property type="entry name" value="Acyl_Trfase/lysoPLipase"/>
</dbReference>
<dbReference type="Proteomes" id="UP000195455">
    <property type="component" value="Unassembled WGS sequence"/>
</dbReference>
<evidence type="ECO:0000313" key="4">
    <source>
        <dbReference type="EMBL" id="OUN44884.1"/>
    </source>
</evidence>
<evidence type="ECO:0000313" key="5">
    <source>
        <dbReference type="Proteomes" id="UP000195455"/>
    </source>
</evidence>
<comment type="caution">
    <text evidence="2">Lacks conserved residue(s) required for the propagation of feature annotation.</text>
</comment>
<dbReference type="GO" id="GO:0016042">
    <property type="term" value="P:lipid catabolic process"/>
    <property type="evidence" value="ECO:0007669"/>
    <property type="project" value="UniProtKB-UniRule"/>
</dbReference>
<reference evidence="5" key="1">
    <citation type="submission" date="2017-04" db="EMBL/GenBank/DDBJ databases">
        <title>Function of individual gut microbiota members based on whole genome sequencing of pure cultures obtained from chicken caecum.</title>
        <authorList>
            <person name="Medvecky M."/>
            <person name="Cejkova D."/>
            <person name="Polansky O."/>
            <person name="Karasova D."/>
            <person name="Kubasova T."/>
            <person name="Cizek A."/>
            <person name="Rychlik I."/>
        </authorList>
    </citation>
    <scope>NUCLEOTIDE SEQUENCE [LARGE SCALE GENOMIC DNA]</scope>
    <source>
        <strain evidence="5">An75</strain>
    </source>
</reference>
<keyword evidence="2" id="KW-0378">Hydrolase</keyword>
<evidence type="ECO:0000259" key="3">
    <source>
        <dbReference type="PROSITE" id="PS51635"/>
    </source>
</evidence>
<dbReference type="SUPFAM" id="SSF52151">
    <property type="entry name" value="FabD/lysophospholipase-like"/>
    <property type="match status" value="1"/>
</dbReference>
<dbReference type="RefSeq" id="WP_087988847.1">
    <property type="nucleotide sequence ID" value="NZ_JAUUMJ010000009.1"/>
</dbReference>
<dbReference type="InterPro" id="IPR002641">
    <property type="entry name" value="PNPLA_dom"/>
</dbReference>
<evidence type="ECO:0000256" key="2">
    <source>
        <dbReference type="PROSITE-ProRule" id="PRU01161"/>
    </source>
</evidence>
<dbReference type="AlphaFoldDB" id="A0A1Y3U804"/>
<comment type="caution">
    <text evidence="4">The sequence shown here is derived from an EMBL/GenBank/DDBJ whole genome shotgun (WGS) entry which is preliminary data.</text>
</comment>
<dbReference type="Gene3D" id="3.40.1090.10">
    <property type="entry name" value="Cytosolic phospholipase A2 catalytic domain"/>
    <property type="match status" value="1"/>
</dbReference>